<accession>A0A9Y2ESI7</accession>
<evidence type="ECO:0000256" key="6">
    <source>
        <dbReference type="ARBA" id="ARBA00059383"/>
    </source>
</evidence>
<proteinExistence type="inferred from homology"/>
<evidence type="ECO:0000256" key="3">
    <source>
        <dbReference type="ARBA" id="ARBA00009263"/>
    </source>
</evidence>
<evidence type="ECO:0000256" key="4">
    <source>
        <dbReference type="ARBA" id="ARBA00011989"/>
    </source>
</evidence>
<dbReference type="GO" id="GO:0042351">
    <property type="term" value="P:'de novo' GDP-L-fucose biosynthetic process"/>
    <property type="evidence" value="ECO:0007669"/>
    <property type="project" value="TreeGrafter"/>
</dbReference>
<comment type="catalytic activity">
    <reaction evidence="1">
        <text>GDP-alpha-D-mannose = GDP-4-dehydro-alpha-D-rhamnose + H2O</text>
        <dbReference type="Rhea" id="RHEA:23820"/>
        <dbReference type="ChEBI" id="CHEBI:15377"/>
        <dbReference type="ChEBI" id="CHEBI:57527"/>
        <dbReference type="ChEBI" id="CHEBI:57964"/>
        <dbReference type="EC" id="4.2.1.47"/>
    </reaction>
</comment>
<dbReference type="InterPro" id="IPR006368">
    <property type="entry name" value="GDP_Man_deHydtase"/>
</dbReference>
<name>A0A9Y2ESI7_9FIRM</name>
<evidence type="ECO:0000256" key="1">
    <source>
        <dbReference type="ARBA" id="ARBA00000188"/>
    </source>
</evidence>
<dbReference type="Gene3D" id="3.40.50.720">
    <property type="entry name" value="NAD(P)-binding Rossmann-like Domain"/>
    <property type="match status" value="1"/>
</dbReference>
<dbReference type="AlphaFoldDB" id="A0A9Y2ESI7"/>
<comment type="similarity">
    <text evidence="3">Belongs to the NAD(P)-dependent epimerase/dehydratase family. GDP-mannose 4,6-dehydratase subfamily.</text>
</comment>
<dbReference type="EC" id="4.2.1.47" evidence="4"/>
<organism evidence="8 9">
    <name type="scientific">Selenobaculum gibii</name>
    <dbReference type="NCBI Taxonomy" id="3054208"/>
    <lineage>
        <taxon>Bacteria</taxon>
        <taxon>Bacillati</taxon>
        <taxon>Bacillota</taxon>
        <taxon>Negativicutes</taxon>
        <taxon>Selenomonadales</taxon>
        <taxon>Selenomonadaceae</taxon>
        <taxon>Selenobaculum</taxon>
    </lineage>
</organism>
<dbReference type="Proteomes" id="UP001243623">
    <property type="component" value="Chromosome"/>
</dbReference>
<dbReference type="InterPro" id="IPR016040">
    <property type="entry name" value="NAD(P)-bd_dom"/>
</dbReference>
<evidence type="ECO:0000313" key="8">
    <source>
        <dbReference type="EMBL" id="WIW70381.1"/>
    </source>
</evidence>
<dbReference type="KEGG" id="sgbi:P3F81_10860"/>
<dbReference type="Pfam" id="PF16363">
    <property type="entry name" value="GDP_Man_Dehyd"/>
    <property type="match status" value="1"/>
</dbReference>
<dbReference type="Gene3D" id="3.90.25.10">
    <property type="entry name" value="UDP-galactose 4-epimerase, domain 1"/>
    <property type="match status" value="1"/>
</dbReference>
<evidence type="ECO:0000313" key="9">
    <source>
        <dbReference type="Proteomes" id="UP001243623"/>
    </source>
</evidence>
<dbReference type="PANTHER" id="PTHR43715">
    <property type="entry name" value="GDP-MANNOSE 4,6-DEHYDRATASE"/>
    <property type="match status" value="1"/>
</dbReference>
<evidence type="ECO:0000259" key="7">
    <source>
        <dbReference type="Pfam" id="PF16363"/>
    </source>
</evidence>
<dbReference type="InterPro" id="IPR036291">
    <property type="entry name" value="NAD(P)-bd_dom_sf"/>
</dbReference>
<evidence type="ECO:0000256" key="5">
    <source>
        <dbReference type="ARBA" id="ARBA00023239"/>
    </source>
</evidence>
<feature type="domain" description="NAD(P)-binding" evidence="7">
    <location>
        <begin position="8"/>
        <end position="316"/>
    </location>
</feature>
<dbReference type="RefSeq" id="WP_147670160.1">
    <property type="nucleotide sequence ID" value="NZ_CP120678.1"/>
</dbReference>
<gene>
    <name evidence="8" type="ORF">P3F81_10860</name>
</gene>
<sequence>MRKVKKTLITGINGQDGSYLAELLLNKGYEVHGTIRRTAIENVNRMVNLNHIRNKIHLHICQLDNHLAIYKLIAQIKPDECYHLAAASFVSYSFEDETSIINSNFNSTHFLLSSIKELVPDCKVYFAGSSEMFGYALNSPQDENEKFNPRSIYGISKVASYHVVKNYRERFNLYTCTGITYNHESPRRGYAFVTRKITSTVAKIYLGYEKCLELGNVNTQRDWGYAPEYVEAMWRMLNKTNKPDDYIIATGKLHSVKDVLEVAFSSVGLKYESYLKINEDFYRPGENIPLAGNCEKIKNAIGWIAKKSFYEMIQEMVMNDIEILRGRNL</sequence>
<dbReference type="EMBL" id="CP120678">
    <property type="protein sequence ID" value="WIW70381.1"/>
    <property type="molecule type" value="Genomic_DNA"/>
</dbReference>
<protein>
    <recommendedName>
        <fullName evidence="4">GDP-mannose 4,6-dehydratase</fullName>
        <ecNumber evidence="4">4.2.1.47</ecNumber>
    </recommendedName>
</protein>
<dbReference type="FunFam" id="3.40.50.720:FF:000924">
    <property type="entry name" value="GDP-mannose 4,6 dehydratase"/>
    <property type="match status" value="1"/>
</dbReference>
<keyword evidence="5" id="KW-0456">Lyase</keyword>
<dbReference type="CDD" id="cd05260">
    <property type="entry name" value="GDP_MD_SDR_e"/>
    <property type="match status" value="1"/>
</dbReference>
<comment type="cofactor">
    <cofactor evidence="2">
        <name>NADP(+)</name>
        <dbReference type="ChEBI" id="CHEBI:58349"/>
    </cofactor>
</comment>
<keyword evidence="9" id="KW-1185">Reference proteome</keyword>
<dbReference type="SUPFAM" id="SSF51735">
    <property type="entry name" value="NAD(P)-binding Rossmann-fold domains"/>
    <property type="match status" value="1"/>
</dbReference>
<dbReference type="GO" id="GO:0008446">
    <property type="term" value="F:GDP-mannose 4,6-dehydratase activity"/>
    <property type="evidence" value="ECO:0007669"/>
    <property type="project" value="UniProtKB-EC"/>
</dbReference>
<dbReference type="PANTHER" id="PTHR43715:SF1">
    <property type="entry name" value="GDP-MANNOSE 4,6 DEHYDRATASE"/>
    <property type="match status" value="1"/>
</dbReference>
<reference evidence="8" key="1">
    <citation type="submission" date="2023-03" db="EMBL/GenBank/DDBJ databases">
        <title>Selenobaculum gbiensis gen. nov. sp. nov., a new bacterium isolated from the gut microbiota of IBD patient.</title>
        <authorList>
            <person name="Yeo S."/>
            <person name="Park H."/>
            <person name="Huh C.S."/>
        </authorList>
    </citation>
    <scope>NUCLEOTIDE SEQUENCE</scope>
    <source>
        <strain evidence="8">ICN-92133</strain>
    </source>
</reference>
<evidence type="ECO:0000256" key="2">
    <source>
        <dbReference type="ARBA" id="ARBA00001937"/>
    </source>
</evidence>
<comment type="function">
    <text evidence="6">Catalyzes the conversion of GDP-D-mannose to GDP-4-dehydro-6-deoxy-D-mannose.</text>
</comment>